<feature type="region of interest" description="Disordered" evidence="1">
    <location>
        <begin position="20"/>
        <end position="98"/>
    </location>
</feature>
<keyword evidence="3" id="KW-1185">Reference proteome</keyword>
<dbReference type="Proteomes" id="UP000324897">
    <property type="component" value="Chromosome 5"/>
</dbReference>
<feature type="non-terminal residue" evidence="2">
    <location>
        <position position="1"/>
    </location>
</feature>
<comment type="caution">
    <text evidence="2">The sequence shown here is derived from an EMBL/GenBank/DDBJ whole genome shotgun (WGS) entry which is preliminary data.</text>
</comment>
<dbReference type="OrthoDB" id="1272127at2759"/>
<feature type="compositionally biased region" description="Gly residues" evidence="1">
    <location>
        <begin position="28"/>
        <end position="41"/>
    </location>
</feature>
<dbReference type="AlphaFoldDB" id="A0A5J9WHJ1"/>
<dbReference type="Gramene" id="TVU47678">
    <property type="protein sequence ID" value="TVU47678"/>
    <property type="gene ID" value="EJB05_07284"/>
</dbReference>
<evidence type="ECO:0000313" key="2">
    <source>
        <dbReference type="EMBL" id="TVU47678.1"/>
    </source>
</evidence>
<organism evidence="2 3">
    <name type="scientific">Eragrostis curvula</name>
    <name type="common">weeping love grass</name>
    <dbReference type="NCBI Taxonomy" id="38414"/>
    <lineage>
        <taxon>Eukaryota</taxon>
        <taxon>Viridiplantae</taxon>
        <taxon>Streptophyta</taxon>
        <taxon>Embryophyta</taxon>
        <taxon>Tracheophyta</taxon>
        <taxon>Spermatophyta</taxon>
        <taxon>Magnoliopsida</taxon>
        <taxon>Liliopsida</taxon>
        <taxon>Poales</taxon>
        <taxon>Poaceae</taxon>
        <taxon>PACMAD clade</taxon>
        <taxon>Chloridoideae</taxon>
        <taxon>Eragrostideae</taxon>
        <taxon>Eragrostidinae</taxon>
        <taxon>Eragrostis</taxon>
    </lineage>
</organism>
<reference evidence="2 3" key="1">
    <citation type="journal article" date="2019" name="Sci. Rep.">
        <title>A high-quality genome of Eragrostis curvula grass provides insights into Poaceae evolution and supports new strategies to enhance forage quality.</title>
        <authorList>
            <person name="Carballo J."/>
            <person name="Santos B.A.C.M."/>
            <person name="Zappacosta D."/>
            <person name="Garbus I."/>
            <person name="Selva J.P."/>
            <person name="Gallo C.A."/>
            <person name="Diaz A."/>
            <person name="Albertini E."/>
            <person name="Caccamo M."/>
            <person name="Echenique V."/>
        </authorList>
    </citation>
    <scope>NUCLEOTIDE SEQUENCE [LARGE SCALE GENOMIC DNA]</scope>
    <source>
        <strain evidence="3">cv. Victoria</strain>
        <tissue evidence="2">Leaf</tissue>
    </source>
</reference>
<evidence type="ECO:0000256" key="1">
    <source>
        <dbReference type="SAM" id="MobiDB-lite"/>
    </source>
</evidence>
<name>A0A5J9WHJ1_9POAL</name>
<feature type="compositionally biased region" description="Low complexity" evidence="1">
    <location>
        <begin position="70"/>
        <end position="86"/>
    </location>
</feature>
<protein>
    <submittedName>
        <fullName evidence="2">Uncharacterized protein</fullName>
    </submittedName>
</protein>
<dbReference type="EMBL" id="RWGY01000004">
    <property type="protein sequence ID" value="TVU47678.1"/>
    <property type="molecule type" value="Genomic_DNA"/>
</dbReference>
<proteinExistence type="predicted"/>
<gene>
    <name evidence="2" type="ORF">EJB05_07284</name>
</gene>
<evidence type="ECO:0000313" key="3">
    <source>
        <dbReference type="Proteomes" id="UP000324897"/>
    </source>
</evidence>
<sequence length="200" mass="21036">MEAPSTPAAMATGSAALGMSPAMAAGTGSQGSGSGPQGDGSGSQAAAAPPRLRPFQTRRPAATPGQSTDATSGQAAPTASQAAATSHSHVRKPKAPVEERWEVCTRIKQLWEVPNKAHTGTALLKLFSKIEIGLDLFLPTAKSKASLTFFELYIPEKEEHCFIGAFFIKDSRKSLEILTKINEMAGLRIDEQTEMLAALA</sequence>
<accession>A0A5J9WHJ1</accession>
<dbReference type="Gene3D" id="3.10.20.90">
    <property type="entry name" value="Phosphatidylinositol 3-kinase Catalytic Subunit, Chain A, domain 1"/>
    <property type="match status" value="1"/>
</dbReference>